<comment type="caution">
    <text evidence="1">The sequence shown here is derived from an EMBL/GenBank/DDBJ whole genome shotgun (WGS) entry which is preliminary data.</text>
</comment>
<proteinExistence type="predicted"/>
<evidence type="ECO:0008006" key="3">
    <source>
        <dbReference type="Google" id="ProtNLM"/>
    </source>
</evidence>
<organism evidence="1 2">
    <name type="scientific">Roseburia amylophila</name>
    <dbReference type="NCBI Taxonomy" id="2981794"/>
    <lineage>
        <taxon>Bacteria</taxon>
        <taxon>Bacillati</taxon>
        <taxon>Bacillota</taxon>
        <taxon>Clostridia</taxon>
        <taxon>Lachnospirales</taxon>
        <taxon>Lachnospiraceae</taxon>
        <taxon>Roseburia</taxon>
    </lineage>
</organism>
<protein>
    <recommendedName>
        <fullName evidence="3">Transposase</fullName>
    </recommendedName>
</protein>
<name>A0AAW4WIJ1_9FIRM</name>
<accession>A0AAW4WIJ1</accession>
<dbReference type="EMBL" id="JAJEQW010000010">
    <property type="protein sequence ID" value="MCC2242561.1"/>
    <property type="molecule type" value="Genomic_DNA"/>
</dbReference>
<evidence type="ECO:0000313" key="2">
    <source>
        <dbReference type="Proteomes" id="UP001198893"/>
    </source>
</evidence>
<gene>
    <name evidence="1" type="ORF">LKD47_09660</name>
</gene>
<dbReference type="Proteomes" id="UP001198893">
    <property type="component" value="Unassembled WGS sequence"/>
</dbReference>
<reference evidence="1" key="1">
    <citation type="submission" date="2021-10" db="EMBL/GenBank/DDBJ databases">
        <title>Anaerobic single-cell dispensing facilitates the cultivation of human gut bacteria.</title>
        <authorList>
            <person name="Afrizal A."/>
        </authorList>
    </citation>
    <scope>NUCLEOTIDE SEQUENCE</scope>
    <source>
        <strain evidence="1">CLA-AA-H204</strain>
    </source>
</reference>
<evidence type="ECO:0000313" key="1">
    <source>
        <dbReference type="EMBL" id="MCC2242561.1"/>
    </source>
</evidence>
<sequence>MIILIMVLYNQNKRKFWCSEKTADRVSFFVVQLYKELPLAAPCGKNNIEGDEANERIDRIDS</sequence>
<dbReference type="RefSeq" id="WP_227710308.1">
    <property type="nucleotide sequence ID" value="NZ_JAJEQW010000010.1"/>
</dbReference>
<dbReference type="AlphaFoldDB" id="A0AAW4WIJ1"/>